<keyword evidence="4" id="KW-0732">Signal</keyword>
<evidence type="ECO:0000313" key="7">
    <source>
        <dbReference type="EMBL" id="KAJ4784615.1"/>
    </source>
</evidence>
<dbReference type="PANTHER" id="PTHR31692:SF56">
    <property type="entry name" value="EXPANSIN-B2-RELATED"/>
    <property type="match status" value="1"/>
</dbReference>
<gene>
    <name evidence="7" type="ORF">LUZ62_035861</name>
</gene>
<comment type="similarity">
    <text evidence="2">Belongs to the expansin family. Expansin B subfamily.</text>
</comment>
<dbReference type="InterPro" id="IPR005795">
    <property type="entry name" value="LolPI"/>
</dbReference>
<evidence type="ECO:0000256" key="1">
    <source>
        <dbReference type="ARBA" id="ARBA00004613"/>
    </source>
</evidence>
<feature type="domain" description="Expansin-like CBD" evidence="6">
    <location>
        <begin position="185"/>
        <end position="266"/>
    </location>
</feature>
<keyword evidence="3" id="KW-0964">Secreted</keyword>
<name>A0AAV8EWV1_9POAL</name>
<dbReference type="PRINTS" id="PR00829">
    <property type="entry name" value="LOLP1ALLERGN"/>
</dbReference>
<accession>A0AAV8EWV1</accession>
<evidence type="ECO:0000256" key="2">
    <source>
        <dbReference type="ARBA" id="ARBA00005650"/>
    </source>
</evidence>
<dbReference type="InterPro" id="IPR007117">
    <property type="entry name" value="Expansin_CBD"/>
</dbReference>
<dbReference type="InterPro" id="IPR007118">
    <property type="entry name" value="Expan_Lol_pI"/>
</dbReference>
<dbReference type="Gene3D" id="2.60.40.760">
    <property type="entry name" value="Expansin, cellulose-binding-like domain"/>
    <property type="match status" value="1"/>
</dbReference>
<dbReference type="Gene3D" id="2.40.40.10">
    <property type="entry name" value="RlpA-like domain"/>
    <property type="match status" value="1"/>
</dbReference>
<dbReference type="AlphaFoldDB" id="A0AAV8EWV1"/>
<feature type="signal peptide" evidence="4">
    <location>
        <begin position="1"/>
        <end position="26"/>
    </location>
</feature>
<feature type="chain" id="PRO_5043630906" evidence="4">
    <location>
        <begin position="27"/>
        <end position="271"/>
    </location>
</feature>
<proteinExistence type="inferred from homology"/>
<dbReference type="Proteomes" id="UP001140206">
    <property type="component" value="Chromosome 2"/>
</dbReference>
<dbReference type="PRINTS" id="PR01225">
    <property type="entry name" value="EXPANSNFAMLY"/>
</dbReference>
<dbReference type="InterPro" id="IPR007112">
    <property type="entry name" value="Expansin/allergen_DPBB_dom"/>
</dbReference>
<dbReference type="PROSITE" id="PS50842">
    <property type="entry name" value="EXPANSIN_EG45"/>
    <property type="match status" value="1"/>
</dbReference>
<evidence type="ECO:0000256" key="3">
    <source>
        <dbReference type="ARBA" id="ARBA00022525"/>
    </source>
</evidence>
<dbReference type="GO" id="GO:0005576">
    <property type="term" value="C:extracellular region"/>
    <property type="evidence" value="ECO:0007669"/>
    <property type="project" value="UniProtKB-SubCell"/>
</dbReference>
<dbReference type="SUPFAM" id="SSF49590">
    <property type="entry name" value="PHL pollen allergen"/>
    <property type="match status" value="1"/>
</dbReference>
<dbReference type="PROSITE" id="PS50843">
    <property type="entry name" value="EXPANSIN_CBD"/>
    <property type="match status" value="1"/>
</dbReference>
<dbReference type="InterPro" id="IPR009009">
    <property type="entry name" value="RlpA-like_DPBB"/>
</dbReference>
<sequence>MASSSSSLLGLAASLALLSLFTPSSCFDPTAISYNDSKVALSWQSGSATWYGAPTGAGPDDNGGGCGFKNVNLPPFSAMTSCGNHNLFKGGKGCGSCYYIKCLGHPACSGKPSHITITDLCDGGICLDAPFHFDMSGIAFGSMSYPGRSNELRHAGRLAVEFARVPCQYPGRTISFHVEQGSNPNYFAVLIEYEDGEGDLNQVEIMESRSRNWVTMRESWGAIYRLDTSRPLNAPFSIRLTDDKNRKLVARNVIPANWRPNTVYRSVVQYS</sequence>
<dbReference type="CDD" id="cd22275">
    <property type="entry name" value="DPBB_EXPB_N"/>
    <property type="match status" value="1"/>
</dbReference>
<feature type="domain" description="Expansin-like EG45" evidence="5">
    <location>
        <begin position="63"/>
        <end position="172"/>
    </location>
</feature>
<dbReference type="InterPro" id="IPR036908">
    <property type="entry name" value="RlpA-like_sf"/>
</dbReference>
<protein>
    <submittedName>
        <fullName evidence="7">Expansin-B3</fullName>
    </submittedName>
</protein>
<dbReference type="PANTHER" id="PTHR31692">
    <property type="entry name" value="EXPANSIN-B3"/>
    <property type="match status" value="1"/>
</dbReference>
<keyword evidence="8" id="KW-1185">Reference proteome</keyword>
<comment type="caution">
    <text evidence="7">The sequence shown here is derived from an EMBL/GenBank/DDBJ whole genome shotgun (WGS) entry which is preliminary data.</text>
</comment>
<evidence type="ECO:0000313" key="8">
    <source>
        <dbReference type="Proteomes" id="UP001140206"/>
    </source>
</evidence>
<dbReference type="Pfam" id="PF03330">
    <property type="entry name" value="DPBB_1"/>
    <property type="match status" value="1"/>
</dbReference>
<dbReference type="InterPro" id="IPR036749">
    <property type="entry name" value="Expansin_CBD_sf"/>
</dbReference>
<comment type="subcellular location">
    <subcellularLocation>
        <location evidence="1">Secreted</location>
    </subcellularLocation>
</comment>
<evidence type="ECO:0000259" key="5">
    <source>
        <dbReference type="PROSITE" id="PS50842"/>
    </source>
</evidence>
<dbReference type="EMBL" id="JAMFTS010000002">
    <property type="protein sequence ID" value="KAJ4784615.1"/>
    <property type="molecule type" value="Genomic_DNA"/>
</dbReference>
<organism evidence="7 8">
    <name type="scientific">Rhynchospora pubera</name>
    <dbReference type="NCBI Taxonomy" id="906938"/>
    <lineage>
        <taxon>Eukaryota</taxon>
        <taxon>Viridiplantae</taxon>
        <taxon>Streptophyta</taxon>
        <taxon>Embryophyta</taxon>
        <taxon>Tracheophyta</taxon>
        <taxon>Spermatophyta</taxon>
        <taxon>Magnoliopsida</taxon>
        <taxon>Liliopsida</taxon>
        <taxon>Poales</taxon>
        <taxon>Cyperaceae</taxon>
        <taxon>Cyperoideae</taxon>
        <taxon>Rhynchosporeae</taxon>
        <taxon>Rhynchospora</taxon>
    </lineage>
</organism>
<dbReference type="Pfam" id="PF01357">
    <property type="entry name" value="Expansin_C"/>
    <property type="match status" value="1"/>
</dbReference>
<reference evidence="7" key="1">
    <citation type="submission" date="2022-08" db="EMBL/GenBank/DDBJ databases">
        <authorList>
            <person name="Marques A."/>
        </authorList>
    </citation>
    <scope>NUCLEOTIDE SEQUENCE</scope>
    <source>
        <strain evidence="7">RhyPub2mFocal</strain>
        <tissue evidence="7">Leaves</tissue>
    </source>
</reference>
<evidence type="ECO:0000256" key="4">
    <source>
        <dbReference type="SAM" id="SignalP"/>
    </source>
</evidence>
<dbReference type="SUPFAM" id="SSF50685">
    <property type="entry name" value="Barwin-like endoglucanases"/>
    <property type="match status" value="1"/>
</dbReference>
<evidence type="ECO:0000259" key="6">
    <source>
        <dbReference type="PROSITE" id="PS50843"/>
    </source>
</evidence>